<reference evidence="2 3" key="1">
    <citation type="submission" date="2019-08" db="EMBL/GenBank/DDBJ databases">
        <title>Complete genome sequence of Candidatus Uab amorphum.</title>
        <authorList>
            <person name="Shiratori T."/>
            <person name="Suzuki S."/>
            <person name="Kakizawa Y."/>
            <person name="Ishida K."/>
        </authorList>
    </citation>
    <scope>NUCLEOTIDE SEQUENCE [LARGE SCALE GENOMIC DNA]</scope>
    <source>
        <strain evidence="2 3">SRT547</strain>
    </source>
</reference>
<dbReference type="InterPro" id="IPR011473">
    <property type="entry name" value="DUF1579"/>
</dbReference>
<evidence type="ECO:0008006" key="4">
    <source>
        <dbReference type="Google" id="ProtNLM"/>
    </source>
</evidence>
<dbReference type="RefSeq" id="WP_151968886.1">
    <property type="nucleotide sequence ID" value="NZ_AP019860.1"/>
</dbReference>
<evidence type="ECO:0000313" key="2">
    <source>
        <dbReference type="EMBL" id="BBM84753.1"/>
    </source>
</evidence>
<feature type="chain" id="PRO_5024924954" description="DUF1579 domain-containing protein" evidence="1">
    <location>
        <begin position="21"/>
        <end position="207"/>
    </location>
</feature>
<name>A0A5S9F436_UABAM</name>
<organism evidence="2 3">
    <name type="scientific">Uabimicrobium amorphum</name>
    <dbReference type="NCBI Taxonomy" id="2596890"/>
    <lineage>
        <taxon>Bacteria</taxon>
        <taxon>Pseudomonadati</taxon>
        <taxon>Planctomycetota</taxon>
        <taxon>Candidatus Uabimicrobiia</taxon>
        <taxon>Candidatus Uabimicrobiales</taxon>
        <taxon>Candidatus Uabimicrobiaceae</taxon>
        <taxon>Candidatus Uabimicrobium</taxon>
    </lineage>
</organism>
<proteinExistence type="predicted"/>
<dbReference type="AlphaFoldDB" id="A0A5S9F436"/>
<dbReference type="Proteomes" id="UP000326354">
    <property type="component" value="Chromosome"/>
</dbReference>
<keyword evidence="3" id="KW-1185">Reference proteome</keyword>
<dbReference type="Pfam" id="PF07617">
    <property type="entry name" value="DUF1579"/>
    <property type="match status" value="1"/>
</dbReference>
<dbReference type="KEGG" id="uam:UABAM_03114"/>
<accession>A0A5S9F436</accession>
<sequence length="207" mass="23432">MKKLVVLLIVCFVVVLTSQADDKKQSEKQPEYYPKLAISEHHKLLQGGIGEWKFTQKMWGNPDEEPMTATGTSVCKPILGGRGTIVFVESSSEVAGTFQGFGVFTWNSKEEKYECSWVDVYSYYGIDSMEGTHDPKTNTTTWTSTMKDPTTGAEMAVSMVETYPNEDTMISTFYMHIGQNKIKTMQNTYTRIKKDNKETKETAPKKE</sequence>
<dbReference type="EMBL" id="AP019860">
    <property type="protein sequence ID" value="BBM84753.1"/>
    <property type="molecule type" value="Genomic_DNA"/>
</dbReference>
<keyword evidence="1" id="KW-0732">Signal</keyword>
<feature type="signal peptide" evidence="1">
    <location>
        <begin position="1"/>
        <end position="20"/>
    </location>
</feature>
<gene>
    <name evidence="2" type="ORF">UABAM_03114</name>
</gene>
<dbReference type="OrthoDB" id="288011at2"/>
<evidence type="ECO:0000256" key="1">
    <source>
        <dbReference type="SAM" id="SignalP"/>
    </source>
</evidence>
<evidence type="ECO:0000313" key="3">
    <source>
        <dbReference type="Proteomes" id="UP000326354"/>
    </source>
</evidence>
<protein>
    <recommendedName>
        <fullName evidence="4">DUF1579 domain-containing protein</fullName>
    </recommendedName>
</protein>